<dbReference type="EMBL" id="JAGQHS010000188">
    <property type="protein sequence ID" value="MCA9758586.1"/>
    <property type="molecule type" value="Genomic_DNA"/>
</dbReference>
<comment type="subcellular location">
    <subcellularLocation>
        <location evidence="1">Cell membrane</location>
        <topology evidence="1">Multi-pass membrane protein</topology>
    </subcellularLocation>
</comment>
<evidence type="ECO:0000256" key="6">
    <source>
        <dbReference type="SAM" id="Phobius"/>
    </source>
</evidence>
<proteinExistence type="predicted"/>
<name>A0A956SFR9_UNCEI</name>
<evidence type="ECO:0000256" key="1">
    <source>
        <dbReference type="ARBA" id="ARBA00004651"/>
    </source>
</evidence>
<feature type="non-terminal residue" evidence="7">
    <location>
        <position position="347"/>
    </location>
</feature>
<accession>A0A956SFR9</accession>
<organism evidence="7 8">
    <name type="scientific">Eiseniibacteriota bacterium</name>
    <dbReference type="NCBI Taxonomy" id="2212470"/>
    <lineage>
        <taxon>Bacteria</taxon>
        <taxon>Candidatus Eiseniibacteriota</taxon>
    </lineage>
</organism>
<feature type="compositionally biased region" description="Polar residues" evidence="5">
    <location>
        <begin position="34"/>
        <end position="57"/>
    </location>
</feature>
<sequence length="347" mass="37544">MSTHDLAPYLWPAERTADAVGSLALRAKLVPRGSVQQTNEGKATEQLTTEPTSNEQQTTERKTSARKANARNAESIRVAALGLGIEACPVVADYPDVLPMLRRAAPAVLELGDSATQSLLVLLGRTRSGLRVLRPDGETSIVTAEVVRSALCERYEAPLRAGAERLLDRLSLEGKRRSRVRQTFLDEHLTGIRVEGVHLLRPSPGGSFRKRLVQAGVSSRFAAMVLTHAAQYALWIVAWALIGRSALVGRDDPGTLWAWGLLLLTLVPLRAAASWFQATVSVRIGAALKERLVQGATRLDPDEVRTLGVGGQLGRVIESEAVELYAIQGGFLVVLAAIELVFATWVL</sequence>
<evidence type="ECO:0000313" key="7">
    <source>
        <dbReference type="EMBL" id="MCA9758586.1"/>
    </source>
</evidence>
<comment type="caution">
    <text evidence="7">The sequence shown here is derived from an EMBL/GenBank/DDBJ whole genome shotgun (WGS) entry which is preliminary data.</text>
</comment>
<reference evidence="7" key="2">
    <citation type="journal article" date="2021" name="Microbiome">
        <title>Successional dynamics and alternative stable states in a saline activated sludge microbial community over 9 years.</title>
        <authorList>
            <person name="Wang Y."/>
            <person name="Ye J."/>
            <person name="Ju F."/>
            <person name="Liu L."/>
            <person name="Boyd J.A."/>
            <person name="Deng Y."/>
            <person name="Parks D.H."/>
            <person name="Jiang X."/>
            <person name="Yin X."/>
            <person name="Woodcroft B.J."/>
            <person name="Tyson G.W."/>
            <person name="Hugenholtz P."/>
            <person name="Polz M.F."/>
            <person name="Zhang T."/>
        </authorList>
    </citation>
    <scope>NUCLEOTIDE SEQUENCE</scope>
    <source>
        <strain evidence="7">HKST-UBA02</strain>
    </source>
</reference>
<dbReference type="GO" id="GO:0005524">
    <property type="term" value="F:ATP binding"/>
    <property type="evidence" value="ECO:0007669"/>
    <property type="project" value="InterPro"/>
</dbReference>
<feature type="transmembrane region" description="Helical" evidence="6">
    <location>
        <begin position="254"/>
        <end position="273"/>
    </location>
</feature>
<dbReference type="InterPro" id="IPR036640">
    <property type="entry name" value="ABC1_TM_sf"/>
</dbReference>
<dbReference type="AlphaFoldDB" id="A0A956SFR9"/>
<reference evidence="7" key="1">
    <citation type="submission" date="2020-04" db="EMBL/GenBank/DDBJ databases">
        <authorList>
            <person name="Zhang T."/>
        </authorList>
    </citation>
    <scope>NUCLEOTIDE SEQUENCE</scope>
    <source>
        <strain evidence="7">HKST-UBA02</strain>
    </source>
</reference>
<feature type="transmembrane region" description="Helical" evidence="6">
    <location>
        <begin position="221"/>
        <end position="242"/>
    </location>
</feature>
<evidence type="ECO:0000313" key="8">
    <source>
        <dbReference type="Proteomes" id="UP000739538"/>
    </source>
</evidence>
<feature type="transmembrane region" description="Helical" evidence="6">
    <location>
        <begin position="324"/>
        <end position="346"/>
    </location>
</feature>
<dbReference type="SUPFAM" id="SSF90123">
    <property type="entry name" value="ABC transporter transmembrane region"/>
    <property type="match status" value="1"/>
</dbReference>
<dbReference type="GO" id="GO:0005886">
    <property type="term" value="C:plasma membrane"/>
    <property type="evidence" value="ECO:0007669"/>
    <property type="project" value="UniProtKB-SubCell"/>
</dbReference>
<keyword evidence="3 6" id="KW-1133">Transmembrane helix</keyword>
<gene>
    <name evidence="7" type="ORF">KDA27_22510</name>
</gene>
<protein>
    <submittedName>
        <fullName evidence="7">Uncharacterized protein</fullName>
    </submittedName>
</protein>
<feature type="region of interest" description="Disordered" evidence="5">
    <location>
        <begin position="34"/>
        <end position="69"/>
    </location>
</feature>
<evidence type="ECO:0000256" key="3">
    <source>
        <dbReference type="ARBA" id="ARBA00022989"/>
    </source>
</evidence>
<keyword evidence="4 6" id="KW-0472">Membrane</keyword>
<evidence type="ECO:0000256" key="5">
    <source>
        <dbReference type="SAM" id="MobiDB-lite"/>
    </source>
</evidence>
<evidence type="ECO:0000256" key="4">
    <source>
        <dbReference type="ARBA" id="ARBA00023136"/>
    </source>
</evidence>
<evidence type="ECO:0000256" key="2">
    <source>
        <dbReference type="ARBA" id="ARBA00022692"/>
    </source>
</evidence>
<keyword evidence="2 6" id="KW-0812">Transmembrane</keyword>
<dbReference type="Proteomes" id="UP000739538">
    <property type="component" value="Unassembled WGS sequence"/>
</dbReference>